<organism evidence="1 2">
    <name type="scientific">Hyalomma asiaticum</name>
    <name type="common">Tick</name>
    <dbReference type="NCBI Taxonomy" id="266040"/>
    <lineage>
        <taxon>Eukaryota</taxon>
        <taxon>Metazoa</taxon>
        <taxon>Ecdysozoa</taxon>
        <taxon>Arthropoda</taxon>
        <taxon>Chelicerata</taxon>
        <taxon>Arachnida</taxon>
        <taxon>Acari</taxon>
        <taxon>Parasitiformes</taxon>
        <taxon>Ixodida</taxon>
        <taxon>Ixodoidea</taxon>
        <taxon>Ixodidae</taxon>
        <taxon>Hyalomminae</taxon>
        <taxon>Hyalomma</taxon>
    </lineage>
</organism>
<protein>
    <submittedName>
        <fullName evidence="1">Uncharacterized protein</fullName>
    </submittedName>
</protein>
<sequence>MVSLTVNMEYLNWMRWVVAPHKYRANRCIGECGFFSMMVANTTNHATVLALASDAYSRPLDYQVCCVPVSYESQSLLYLDNYGQWTFKIIPDMRVTACGCR</sequence>
<reference evidence="1" key="1">
    <citation type="submission" date="2020-05" db="EMBL/GenBank/DDBJ databases">
        <title>Large-scale comparative analyses of tick genomes elucidate their genetic diversity and vector capacities.</title>
        <authorList>
            <person name="Jia N."/>
            <person name="Wang J."/>
            <person name="Shi W."/>
            <person name="Du L."/>
            <person name="Sun Y."/>
            <person name="Zhan W."/>
            <person name="Jiang J."/>
            <person name="Wang Q."/>
            <person name="Zhang B."/>
            <person name="Ji P."/>
            <person name="Sakyi L.B."/>
            <person name="Cui X."/>
            <person name="Yuan T."/>
            <person name="Jiang B."/>
            <person name="Yang W."/>
            <person name="Lam T.T.-Y."/>
            <person name="Chang Q."/>
            <person name="Ding S."/>
            <person name="Wang X."/>
            <person name="Zhu J."/>
            <person name="Ruan X."/>
            <person name="Zhao L."/>
            <person name="Wei J."/>
            <person name="Que T."/>
            <person name="Du C."/>
            <person name="Cheng J."/>
            <person name="Dai P."/>
            <person name="Han X."/>
            <person name="Huang E."/>
            <person name="Gao Y."/>
            <person name="Liu J."/>
            <person name="Shao H."/>
            <person name="Ye R."/>
            <person name="Li L."/>
            <person name="Wei W."/>
            <person name="Wang X."/>
            <person name="Wang C."/>
            <person name="Yang T."/>
            <person name="Huo Q."/>
            <person name="Li W."/>
            <person name="Guo W."/>
            <person name="Chen H."/>
            <person name="Zhou L."/>
            <person name="Ni X."/>
            <person name="Tian J."/>
            <person name="Zhou Y."/>
            <person name="Sheng Y."/>
            <person name="Liu T."/>
            <person name="Pan Y."/>
            <person name="Xia L."/>
            <person name="Li J."/>
            <person name="Zhao F."/>
            <person name="Cao W."/>
        </authorList>
    </citation>
    <scope>NUCLEOTIDE SEQUENCE</scope>
    <source>
        <strain evidence="1">Hyas-2018</strain>
    </source>
</reference>
<name>A0ACB7TJY2_HYAAI</name>
<evidence type="ECO:0000313" key="2">
    <source>
        <dbReference type="Proteomes" id="UP000821845"/>
    </source>
</evidence>
<dbReference type="Proteomes" id="UP000821845">
    <property type="component" value="Chromosome 1"/>
</dbReference>
<dbReference type="EMBL" id="CM023481">
    <property type="protein sequence ID" value="KAH6945682.1"/>
    <property type="molecule type" value="Genomic_DNA"/>
</dbReference>
<keyword evidence="2" id="KW-1185">Reference proteome</keyword>
<gene>
    <name evidence="1" type="ORF">HPB50_009606</name>
</gene>
<evidence type="ECO:0000313" key="1">
    <source>
        <dbReference type="EMBL" id="KAH6945682.1"/>
    </source>
</evidence>
<comment type="caution">
    <text evidence="1">The sequence shown here is derived from an EMBL/GenBank/DDBJ whole genome shotgun (WGS) entry which is preliminary data.</text>
</comment>
<proteinExistence type="predicted"/>
<accession>A0ACB7TJY2</accession>